<feature type="compositionally biased region" description="Low complexity" evidence="2">
    <location>
        <begin position="756"/>
        <end position="775"/>
    </location>
</feature>
<dbReference type="GO" id="GO:0070034">
    <property type="term" value="F:telomerase RNA binding"/>
    <property type="evidence" value="ECO:0007669"/>
    <property type="project" value="TreeGrafter"/>
</dbReference>
<evidence type="ECO:0000256" key="2">
    <source>
        <dbReference type="SAM" id="MobiDB-lite"/>
    </source>
</evidence>
<dbReference type="EMBL" id="CAEFZW010000005">
    <property type="protein sequence ID" value="CAB4255008.1"/>
    <property type="molecule type" value="Genomic_DNA"/>
</dbReference>
<evidence type="ECO:0000313" key="6">
    <source>
        <dbReference type="Proteomes" id="UP000644660"/>
    </source>
</evidence>
<proteinExistence type="predicted"/>
<feature type="region of interest" description="Disordered" evidence="2">
    <location>
        <begin position="746"/>
        <end position="782"/>
    </location>
</feature>
<evidence type="ECO:0000259" key="4">
    <source>
        <dbReference type="Pfam" id="PF10374"/>
    </source>
</evidence>
<accession>A0A8H2ZHP9</accession>
<feature type="domain" description="DNA/RNA-binding" evidence="3">
    <location>
        <begin position="227"/>
        <end position="509"/>
    </location>
</feature>
<dbReference type="SUPFAM" id="SSF48452">
    <property type="entry name" value="TPR-like"/>
    <property type="match status" value="1"/>
</dbReference>
<dbReference type="RefSeq" id="XP_041406852.1">
    <property type="nucleotide sequence ID" value="XM_041550918.1"/>
</dbReference>
<gene>
    <name evidence="5" type="ORF">KABA2_05S06270</name>
</gene>
<dbReference type="AlphaFoldDB" id="A0A8H2ZHP9"/>
<dbReference type="Proteomes" id="UP000644660">
    <property type="component" value="Unassembled WGS sequence"/>
</dbReference>
<comment type="subcellular location">
    <subcellularLocation>
        <location evidence="1">Nucleus</location>
    </subcellularLocation>
</comment>
<feature type="region of interest" description="Disordered" evidence="2">
    <location>
        <begin position="871"/>
        <end position="937"/>
    </location>
</feature>
<dbReference type="GO" id="GO:0042162">
    <property type="term" value="F:telomeric DNA binding"/>
    <property type="evidence" value="ECO:0007669"/>
    <property type="project" value="TreeGrafter"/>
</dbReference>
<evidence type="ECO:0000259" key="3">
    <source>
        <dbReference type="Pfam" id="PF10373"/>
    </source>
</evidence>
<dbReference type="OrthoDB" id="69928at2759"/>
<keyword evidence="6" id="KW-1185">Reference proteome</keyword>
<feature type="domain" description="Telomerase activating protein Est1-like N-terminal" evidence="4">
    <location>
        <begin position="87"/>
        <end position="213"/>
    </location>
</feature>
<dbReference type="InterPro" id="IPR019458">
    <property type="entry name" value="Est1-like_N"/>
</dbReference>
<name>A0A8H2ZHP9_9SACH</name>
<dbReference type="PANTHER" id="PTHR15696:SF37">
    <property type="entry name" value="NONSENSE-MEDIATED MRNA DECAY FACTOR EBS1-RELATED"/>
    <property type="match status" value="1"/>
</dbReference>
<dbReference type="Pfam" id="PF10374">
    <property type="entry name" value="EST1"/>
    <property type="match status" value="1"/>
</dbReference>
<keyword evidence="1" id="KW-0866">Nonsense-mediated mRNA decay</keyword>
<dbReference type="InterPro" id="IPR045153">
    <property type="entry name" value="Est1/Ebs1-like"/>
</dbReference>
<sequence length="937" mass="106206">MEGSDLKNPTKDGIDKASLQEIIKGFQIQLDDIFKSNQLTQDYTILKGFVSFVQSKIQSVLENNFQRALEESKSNDGVSDIDFIPFILDLTWESIWYPIFKWFQSFRKVVLRSSANKNQPSYTELRKFTSKVKKFSNSVADFYMNTILMFHNNVDTSSAIPKFLSNNLNLESRTNPSPASVEYNSKFAALLIRSYHRCLIYLGSLHRYKALCEKFNNRYVVDDFNKSLQYFDFAILLCPSVGETYFQKGLIYMQMNKISKLCVNNIIGCLVPLRSRSALININNLFSKRDSSLHKAVLEVLSSIHKDDLIGSKIVNREIIEYYTIVLLGYNLQKESWIDNQGKSISPAINSIGLKHLELTLYEKISTRYIKNIELIYHNIISVIGSYHLIDTLKMGCDEETVKQSKIDYLKFAFSFISIVLEKVVIDGWTKNIETSEYLSIARIILNWVQADKDVLAYANSNSSFTQLVATLLNDILDSKYLSPGDLETKIPRTYMLEDDILLNSLPILRKSYSEFDDSSIISASDRIDRLSGQIGSSEKLDKIGESTLRMKSIIKMGSKVLLKNTQDITWDENTGKYKFTKTRKRTKLNNRESFQGDDNRYSSNGAFNINNDRIPKGLFSKEIINNAQTKRNNHSYVTKNVTSKNTTDPNKNNKGQSNKNIPVYSGSSVVAPETFNIKPSIGLANKVEEPGVTEQYNNNILSDNISSTNYKNPATPLEVDAPLDMATIESALRELTKQEVNEPTYQEPLSNEAHSFSLDSQPSSIPSIPTTPYSNTMNHSQSQLDQTLYYPNHSSSNGTYAPSSTGLMYMNNIIGNPMEQNVTPTNNIGFMNEPHQMRGPPNMMPNVGMNFAQHSNYINFGSMGSQALLQQPNMPAGNSQGPNMWGGSQLLPNHNMQQIPAPPPQHNFNQSQSPQQQHQHQHQYYPYSNMSGTPQW</sequence>
<keyword evidence="1" id="KW-0539">Nucleus</keyword>
<protein>
    <recommendedName>
        <fullName evidence="1">Nonsense-mediated mRNA decay factor</fullName>
    </recommendedName>
</protein>
<feature type="region of interest" description="Disordered" evidence="2">
    <location>
        <begin position="637"/>
        <end position="665"/>
    </location>
</feature>
<feature type="compositionally biased region" description="Low complexity" evidence="2">
    <location>
        <begin position="907"/>
        <end position="930"/>
    </location>
</feature>
<reference evidence="5 6" key="1">
    <citation type="submission" date="2020-05" db="EMBL/GenBank/DDBJ databases">
        <authorList>
            <person name="Casaregola S."/>
            <person name="Devillers H."/>
            <person name="Grondin C."/>
        </authorList>
    </citation>
    <scope>NUCLEOTIDE SEQUENCE [LARGE SCALE GENOMIC DNA]</scope>
    <source>
        <strain evidence="5 6">CLIB 1767</strain>
    </source>
</reference>
<dbReference type="InterPro" id="IPR011990">
    <property type="entry name" value="TPR-like_helical_dom_sf"/>
</dbReference>
<feature type="compositionally biased region" description="Polar residues" evidence="2">
    <location>
        <begin position="746"/>
        <end position="755"/>
    </location>
</feature>
<dbReference type="Gene3D" id="1.25.40.10">
    <property type="entry name" value="Tetratricopeptide repeat domain"/>
    <property type="match status" value="1"/>
</dbReference>
<dbReference type="Pfam" id="PF10373">
    <property type="entry name" value="EST1_DNA_bind"/>
    <property type="match status" value="1"/>
</dbReference>
<dbReference type="GO" id="GO:0000184">
    <property type="term" value="P:nuclear-transcribed mRNA catabolic process, nonsense-mediated decay"/>
    <property type="evidence" value="ECO:0007669"/>
    <property type="project" value="UniProtKB-KW"/>
</dbReference>
<feature type="compositionally biased region" description="Polar residues" evidence="2">
    <location>
        <begin position="871"/>
        <end position="883"/>
    </location>
</feature>
<evidence type="ECO:0000256" key="1">
    <source>
        <dbReference type="RuleBase" id="RU369098"/>
    </source>
</evidence>
<dbReference type="GeneID" id="64858035"/>
<organism evidence="5 6">
    <name type="scientific">Maudiozyma barnettii</name>
    <dbReference type="NCBI Taxonomy" id="61262"/>
    <lineage>
        <taxon>Eukaryota</taxon>
        <taxon>Fungi</taxon>
        <taxon>Dikarya</taxon>
        <taxon>Ascomycota</taxon>
        <taxon>Saccharomycotina</taxon>
        <taxon>Saccharomycetes</taxon>
        <taxon>Saccharomycetales</taxon>
        <taxon>Saccharomycetaceae</taxon>
        <taxon>Maudiozyma</taxon>
    </lineage>
</organism>
<dbReference type="GO" id="GO:0005697">
    <property type="term" value="C:telomerase holoenzyme complex"/>
    <property type="evidence" value="ECO:0007669"/>
    <property type="project" value="TreeGrafter"/>
</dbReference>
<dbReference type="PANTHER" id="PTHR15696">
    <property type="entry name" value="SMG-7 SUPPRESSOR WITH MORPHOLOGICAL EFFECT ON GENITALIA PROTEIN 7"/>
    <property type="match status" value="1"/>
</dbReference>
<comment type="function">
    <text evidence="1">Plays a role in nonsense-mediated mRNA decay.</text>
</comment>
<dbReference type="InterPro" id="IPR018834">
    <property type="entry name" value="DNA/RNA-bd_Est1-type"/>
</dbReference>
<evidence type="ECO:0000313" key="5">
    <source>
        <dbReference type="EMBL" id="CAB4255008.1"/>
    </source>
</evidence>
<comment type="caution">
    <text evidence="5">The sequence shown here is derived from an EMBL/GenBank/DDBJ whole genome shotgun (WGS) entry which is preliminary data.</text>
</comment>